<evidence type="ECO:0000313" key="4">
    <source>
        <dbReference type="EMBL" id="KAA0190894.1"/>
    </source>
</evidence>
<dbReference type="PANTHER" id="PTHR19848:SF8">
    <property type="entry name" value="F-BOX AND WD REPEAT DOMAIN CONTAINING 7"/>
    <property type="match status" value="1"/>
</dbReference>
<dbReference type="InterPro" id="IPR015943">
    <property type="entry name" value="WD40/YVTN_repeat-like_dom_sf"/>
</dbReference>
<proteinExistence type="predicted"/>
<evidence type="ECO:0000256" key="2">
    <source>
        <dbReference type="ARBA" id="ARBA00022737"/>
    </source>
</evidence>
<feature type="repeat" description="WD" evidence="3">
    <location>
        <begin position="201"/>
        <end position="240"/>
    </location>
</feature>
<reference evidence="4" key="1">
    <citation type="submission" date="2014-08" db="EMBL/GenBank/DDBJ databases">
        <authorList>
            <person name="Murali S."/>
            <person name="Richards S."/>
            <person name="Bandaranaike D."/>
            <person name="Bellair M."/>
            <person name="Blankenburg K."/>
            <person name="Chao H."/>
            <person name="Dinh H."/>
            <person name="Doddapaneni H."/>
            <person name="Dugan-Rocha S."/>
            <person name="Elkadiri S."/>
            <person name="Gnanaolivu R."/>
            <person name="Hughes D."/>
            <person name="Lee S."/>
            <person name="Li M."/>
            <person name="Ming W."/>
            <person name="Munidasa M."/>
            <person name="Muniz J."/>
            <person name="Nguyen L."/>
            <person name="Osuji N."/>
            <person name="Pu L.-L."/>
            <person name="Puazo M."/>
            <person name="Skinner E."/>
            <person name="Qu C."/>
            <person name="Quiroz J."/>
            <person name="Raj R."/>
            <person name="Weissenberger G."/>
            <person name="Xin Y."/>
            <person name="Zou X."/>
            <person name="Han Y."/>
            <person name="Worley K."/>
            <person name="Muzny D."/>
            <person name="Gibbs R."/>
        </authorList>
    </citation>
    <scope>NUCLEOTIDE SEQUENCE</scope>
    <source>
        <strain evidence="4">HAZT.00-mixed</strain>
        <tissue evidence="4">Whole organism</tissue>
    </source>
</reference>
<organism evidence="4">
    <name type="scientific">Hyalella azteca</name>
    <name type="common">Amphipod</name>
    <dbReference type="NCBI Taxonomy" id="294128"/>
    <lineage>
        <taxon>Eukaryota</taxon>
        <taxon>Metazoa</taxon>
        <taxon>Ecdysozoa</taxon>
        <taxon>Arthropoda</taxon>
        <taxon>Crustacea</taxon>
        <taxon>Multicrustacea</taxon>
        <taxon>Malacostraca</taxon>
        <taxon>Eumalacostraca</taxon>
        <taxon>Peracarida</taxon>
        <taxon>Amphipoda</taxon>
        <taxon>Senticaudata</taxon>
        <taxon>Talitrida</taxon>
        <taxon>Talitroidea</taxon>
        <taxon>Hyalellidae</taxon>
        <taxon>Hyalella</taxon>
    </lineage>
</organism>
<comment type="caution">
    <text evidence="4">The sequence shown here is derived from an EMBL/GenBank/DDBJ whole genome shotgun (WGS) entry which is preliminary data.</text>
</comment>
<keyword evidence="2" id="KW-0677">Repeat</keyword>
<dbReference type="Proteomes" id="UP000711488">
    <property type="component" value="Unassembled WGS sequence"/>
</dbReference>
<dbReference type="PROSITE" id="PS50082">
    <property type="entry name" value="WD_REPEATS_2"/>
    <property type="match status" value="2"/>
</dbReference>
<accession>A0A6A0GWR0</accession>
<name>A0A6A0GWR0_HYAAZ</name>
<dbReference type="SUPFAM" id="SSF50978">
    <property type="entry name" value="WD40 repeat-like"/>
    <property type="match status" value="1"/>
</dbReference>
<keyword evidence="1 3" id="KW-0853">WD repeat</keyword>
<dbReference type="PANTHER" id="PTHR19848">
    <property type="entry name" value="WD40 REPEAT PROTEIN"/>
    <property type="match status" value="1"/>
</dbReference>
<dbReference type="Pfam" id="PF00400">
    <property type="entry name" value="WD40"/>
    <property type="match status" value="4"/>
</dbReference>
<sequence length="329" mass="36376">MCGGLQGERDRSDTSRLARFVSSSGVERRRRFQPTYLNRNISQRSVLACTHVAQGHTKAVLSVFATEDRLFSASKDRTVKAFSFSTCVRTLTTDRTVKVWDLVRGQEIETLTGHPNNVNCVKYCENSRACYTVSSSYIKVWDLREDPSRCTRTLSSSGLTTNGAVAVSATSRSLMPPGETQVFDVVESNKSGLISSRLNLDPPHYDGIQSLAMFGDTLFSGSRDMCIKKWDIRKGELLMNLNAAHRDWVCALCFNPGGQILLSGCRGGVVKMWSTESCQVVGELRAHASTINAITTNSTCIFTASNEEHVWMWRPVVGGGAYDDLVFEN</sequence>
<protein>
    <submittedName>
        <fullName evidence="4">Uncharacterized protein</fullName>
    </submittedName>
</protein>
<feature type="repeat" description="WD" evidence="3">
    <location>
        <begin position="242"/>
        <end position="283"/>
    </location>
</feature>
<gene>
    <name evidence="4" type="ORF">HAZT_HAZT002565</name>
</gene>
<dbReference type="AlphaFoldDB" id="A0A6A0GWR0"/>
<reference evidence="4" key="3">
    <citation type="submission" date="2019-06" db="EMBL/GenBank/DDBJ databases">
        <authorList>
            <person name="Poynton C."/>
            <person name="Hasenbein S."/>
            <person name="Benoit J.B."/>
            <person name="Sepulveda M.S."/>
            <person name="Poelchau M.F."/>
            <person name="Murali S.C."/>
            <person name="Chen S."/>
            <person name="Glastad K.M."/>
            <person name="Werren J.H."/>
            <person name="Vineis J.H."/>
            <person name="Bowen J.L."/>
            <person name="Friedrich M."/>
            <person name="Jones J."/>
            <person name="Robertson H.M."/>
            <person name="Feyereisen R."/>
            <person name="Mechler-Hickson A."/>
            <person name="Mathers N."/>
            <person name="Lee C.E."/>
            <person name="Colbourne J.K."/>
            <person name="Biales A."/>
            <person name="Johnston J.S."/>
            <person name="Wellborn G.A."/>
            <person name="Rosendale A.J."/>
            <person name="Cridge A.G."/>
            <person name="Munoz-Torres M.C."/>
            <person name="Bain P.A."/>
            <person name="Manny A.R."/>
            <person name="Major K.M."/>
            <person name="Lambert F.N."/>
            <person name="Vulpe C.D."/>
            <person name="Tuck P."/>
            <person name="Blalock B.J."/>
            <person name="Lin Y.-Y."/>
            <person name="Smith M.E."/>
            <person name="Ochoa-Acuna H."/>
            <person name="Chen M.-J.M."/>
            <person name="Childers C.P."/>
            <person name="Qu J."/>
            <person name="Dugan S."/>
            <person name="Lee S.L."/>
            <person name="Chao H."/>
            <person name="Dinh H."/>
            <person name="Han Y."/>
            <person name="Doddapaneni H."/>
            <person name="Worley K.C."/>
            <person name="Muzny D.M."/>
            <person name="Gibbs R.A."/>
            <person name="Richards S."/>
        </authorList>
    </citation>
    <scope>NUCLEOTIDE SEQUENCE</scope>
    <source>
        <strain evidence="4">HAZT.00-mixed</strain>
        <tissue evidence="4">Whole organism</tissue>
    </source>
</reference>
<dbReference type="Gene3D" id="2.130.10.10">
    <property type="entry name" value="YVTN repeat-like/Quinoprotein amine dehydrogenase"/>
    <property type="match status" value="2"/>
</dbReference>
<dbReference type="EMBL" id="JQDR03012682">
    <property type="protein sequence ID" value="KAA0190894.1"/>
    <property type="molecule type" value="Genomic_DNA"/>
</dbReference>
<dbReference type="InterPro" id="IPR001680">
    <property type="entry name" value="WD40_rpt"/>
</dbReference>
<reference evidence="4" key="2">
    <citation type="journal article" date="2018" name="Environ. Sci. Technol.">
        <title>The Toxicogenome of Hyalella azteca: A Model for Sediment Ecotoxicology and Evolutionary Toxicology.</title>
        <authorList>
            <person name="Poynton H.C."/>
            <person name="Hasenbein S."/>
            <person name="Benoit J.B."/>
            <person name="Sepulveda M.S."/>
            <person name="Poelchau M.F."/>
            <person name="Hughes D.S.T."/>
            <person name="Murali S.C."/>
            <person name="Chen S."/>
            <person name="Glastad K.M."/>
            <person name="Goodisman M.A.D."/>
            <person name="Werren J.H."/>
            <person name="Vineis J.H."/>
            <person name="Bowen J.L."/>
            <person name="Friedrich M."/>
            <person name="Jones J."/>
            <person name="Robertson H.M."/>
            <person name="Feyereisen R."/>
            <person name="Mechler-Hickson A."/>
            <person name="Mathers N."/>
            <person name="Lee C.E."/>
            <person name="Colbourne J.K."/>
            <person name="Biales A."/>
            <person name="Johnston J.S."/>
            <person name="Wellborn G.A."/>
            <person name="Rosendale A.J."/>
            <person name="Cridge A.G."/>
            <person name="Munoz-Torres M.C."/>
            <person name="Bain P.A."/>
            <person name="Manny A.R."/>
            <person name="Major K.M."/>
            <person name="Lambert F.N."/>
            <person name="Vulpe C.D."/>
            <person name="Tuck P."/>
            <person name="Blalock B.J."/>
            <person name="Lin Y.Y."/>
            <person name="Smith M.E."/>
            <person name="Ochoa-Acuna H."/>
            <person name="Chen M.M."/>
            <person name="Childers C.P."/>
            <person name="Qu J."/>
            <person name="Dugan S."/>
            <person name="Lee S.L."/>
            <person name="Chao H."/>
            <person name="Dinh H."/>
            <person name="Han Y."/>
            <person name="Doddapaneni H."/>
            <person name="Worley K.C."/>
            <person name="Muzny D.M."/>
            <person name="Gibbs R.A."/>
            <person name="Richards S."/>
        </authorList>
    </citation>
    <scope>NUCLEOTIDE SEQUENCE</scope>
    <source>
        <strain evidence="4">HAZT.00-mixed</strain>
        <tissue evidence="4">Whole organism</tissue>
    </source>
</reference>
<dbReference type="SMART" id="SM00320">
    <property type="entry name" value="WD40"/>
    <property type="match status" value="5"/>
</dbReference>
<evidence type="ECO:0000256" key="3">
    <source>
        <dbReference type="PROSITE-ProRule" id="PRU00221"/>
    </source>
</evidence>
<dbReference type="PROSITE" id="PS50294">
    <property type="entry name" value="WD_REPEATS_REGION"/>
    <property type="match status" value="1"/>
</dbReference>
<dbReference type="InterPro" id="IPR036322">
    <property type="entry name" value="WD40_repeat_dom_sf"/>
</dbReference>
<evidence type="ECO:0000256" key="1">
    <source>
        <dbReference type="ARBA" id="ARBA00022574"/>
    </source>
</evidence>